<dbReference type="InterPro" id="IPR026870">
    <property type="entry name" value="Zinc_ribbon_dom"/>
</dbReference>
<reference evidence="4 5" key="1">
    <citation type="submission" date="2017-04" db="EMBL/GenBank/DDBJ databases">
        <authorList>
            <person name="Afonso C.L."/>
            <person name="Miller P.J."/>
            <person name="Scott M.A."/>
            <person name="Spackman E."/>
            <person name="Goraichik I."/>
            <person name="Dimitrov K.M."/>
            <person name="Suarez D.L."/>
            <person name="Swayne D.E."/>
        </authorList>
    </citation>
    <scope>NUCLEOTIDE SEQUENCE [LARGE SCALE GENOMIC DNA]</scope>
    <source>
        <strain evidence="4 5">DSM 12816</strain>
    </source>
</reference>
<evidence type="ECO:0000313" key="5">
    <source>
        <dbReference type="Proteomes" id="UP000192790"/>
    </source>
</evidence>
<dbReference type="AlphaFoldDB" id="A0A1W2ABY7"/>
<proteinExistence type="predicted"/>
<organism evidence="4 5">
    <name type="scientific">Papillibacter cinnamivorans DSM 12816</name>
    <dbReference type="NCBI Taxonomy" id="1122930"/>
    <lineage>
        <taxon>Bacteria</taxon>
        <taxon>Bacillati</taxon>
        <taxon>Bacillota</taxon>
        <taxon>Clostridia</taxon>
        <taxon>Eubacteriales</taxon>
        <taxon>Oscillospiraceae</taxon>
        <taxon>Papillibacter</taxon>
    </lineage>
</organism>
<accession>A0A1W2ABY7</accession>
<feature type="region of interest" description="Disordered" evidence="2">
    <location>
        <begin position="87"/>
        <end position="112"/>
    </location>
</feature>
<dbReference type="OrthoDB" id="1861790at2"/>
<evidence type="ECO:0000256" key="1">
    <source>
        <dbReference type="SAM" id="Coils"/>
    </source>
</evidence>
<dbReference type="Proteomes" id="UP000192790">
    <property type="component" value="Unassembled WGS sequence"/>
</dbReference>
<feature type="coiled-coil region" evidence="1">
    <location>
        <begin position="19"/>
        <end position="85"/>
    </location>
</feature>
<evidence type="ECO:0000313" key="4">
    <source>
        <dbReference type="EMBL" id="SMC57768.1"/>
    </source>
</evidence>
<keyword evidence="5" id="KW-1185">Reference proteome</keyword>
<sequence>MAFLDNFGKKMSQVAQTAMEKSKDLAENAKLNLAIAAEEREIEKAYKQMGEWYFNNYGDNCDPSQAETTAKIKASLAKIEELRAQLDAEDGTPAAEKTGKTCPTCGEKVEEDSKFCPACGAQLQK</sequence>
<evidence type="ECO:0000259" key="3">
    <source>
        <dbReference type="Pfam" id="PF13240"/>
    </source>
</evidence>
<dbReference type="STRING" id="1122930.SAMN02745168_1683"/>
<name>A0A1W2ABY7_9FIRM</name>
<gene>
    <name evidence="4" type="ORF">SAMN02745168_1683</name>
</gene>
<keyword evidence="1" id="KW-0175">Coiled coil</keyword>
<dbReference type="Pfam" id="PF13240">
    <property type="entry name" value="Zn_Ribbon_1"/>
    <property type="match status" value="1"/>
</dbReference>
<evidence type="ECO:0000256" key="2">
    <source>
        <dbReference type="SAM" id="MobiDB-lite"/>
    </source>
</evidence>
<feature type="domain" description="Zinc-ribbon" evidence="3">
    <location>
        <begin position="102"/>
        <end position="123"/>
    </location>
</feature>
<protein>
    <submittedName>
        <fullName evidence="4">Zinc-ribbon domain-containing protein</fullName>
    </submittedName>
</protein>
<dbReference type="EMBL" id="FWXW01000003">
    <property type="protein sequence ID" value="SMC57768.1"/>
    <property type="molecule type" value="Genomic_DNA"/>
</dbReference>
<dbReference type="RefSeq" id="WP_084234354.1">
    <property type="nucleotide sequence ID" value="NZ_FWXW01000003.1"/>
</dbReference>